<dbReference type="RefSeq" id="WP_054019298.1">
    <property type="nucleotide sequence ID" value="NZ_BBYR01000017.1"/>
</dbReference>
<dbReference type="EMBL" id="BBYR01000017">
    <property type="protein sequence ID" value="GAP35236.1"/>
    <property type="molecule type" value="Genomic_DNA"/>
</dbReference>
<organism evidence="3 4">
    <name type="scientific">Piscinibacter sakaiensis</name>
    <name type="common">Ideonella sakaiensis</name>
    <dbReference type="NCBI Taxonomy" id="1547922"/>
    <lineage>
        <taxon>Bacteria</taxon>
        <taxon>Pseudomonadati</taxon>
        <taxon>Pseudomonadota</taxon>
        <taxon>Betaproteobacteria</taxon>
        <taxon>Burkholderiales</taxon>
        <taxon>Sphaerotilaceae</taxon>
        <taxon>Piscinibacter</taxon>
    </lineage>
</organism>
<dbReference type="OrthoDB" id="9149487at2"/>
<dbReference type="InterPro" id="IPR026869">
    <property type="entry name" value="EgtC-like"/>
</dbReference>
<accession>A0A0K8NXX9</accession>
<gene>
    <name evidence="3" type="ORF">ISF6_0827</name>
</gene>
<reference evidence="4" key="1">
    <citation type="submission" date="2015-07" db="EMBL/GenBank/DDBJ databases">
        <title>Discovery of a poly(ethylene terephthalate assimilation.</title>
        <authorList>
            <person name="Yoshida S."/>
            <person name="Hiraga K."/>
            <person name="Takehana T."/>
            <person name="Taniguchi I."/>
            <person name="Yamaji H."/>
            <person name="Maeda Y."/>
            <person name="Toyohara K."/>
            <person name="Miyamoto K."/>
            <person name="Kimura Y."/>
            <person name="Oda K."/>
        </authorList>
    </citation>
    <scope>NUCLEOTIDE SEQUENCE [LARGE SCALE GENOMIC DNA]</scope>
    <source>
        <strain evidence="4">NBRC 110686 / TISTR 2288 / 201-F6</strain>
    </source>
</reference>
<dbReference type="InterPro" id="IPR017932">
    <property type="entry name" value="GATase_2_dom"/>
</dbReference>
<protein>
    <recommendedName>
        <fullName evidence="2">Glutamine amidotransferase type-2 domain-containing protein</fullName>
    </recommendedName>
</protein>
<dbReference type="PROSITE" id="PS51278">
    <property type="entry name" value="GATASE_TYPE_2"/>
    <property type="match status" value="1"/>
</dbReference>
<proteinExistence type="predicted"/>
<feature type="domain" description="Glutamine amidotransferase type-2" evidence="2">
    <location>
        <begin position="1"/>
        <end position="215"/>
    </location>
</feature>
<evidence type="ECO:0000256" key="1">
    <source>
        <dbReference type="ARBA" id="ARBA00022962"/>
    </source>
</evidence>
<sequence>MCLIIKKPEGRRITADFLEHAWKHNSHGWGSFHVDDGRVVWARGLKLSELIAHNAQLPLDREVFLHVRKATYGHVNEEMAHPFFVRDGLMLMHNGTISHLAPQDVATSDTAELARLLRNMLEGLDDTQAGALIRSQGFLRLTAPLIHGSMVVLMDRHGAVRLGRAWHTVRQTEWDGSMSGIDVSNTHAWVPRDRRHRLPWRQVAQLLKWSPARSA</sequence>
<evidence type="ECO:0000313" key="3">
    <source>
        <dbReference type="EMBL" id="GAP35236.1"/>
    </source>
</evidence>
<keyword evidence="4" id="KW-1185">Reference proteome</keyword>
<keyword evidence="1" id="KW-0315">Glutamine amidotransferase</keyword>
<evidence type="ECO:0000313" key="4">
    <source>
        <dbReference type="Proteomes" id="UP000037660"/>
    </source>
</evidence>
<dbReference type="Pfam" id="PF13230">
    <property type="entry name" value="GATase_4"/>
    <property type="match status" value="1"/>
</dbReference>
<evidence type="ECO:0000259" key="2">
    <source>
        <dbReference type="PROSITE" id="PS51278"/>
    </source>
</evidence>
<dbReference type="SUPFAM" id="SSF56235">
    <property type="entry name" value="N-terminal nucleophile aminohydrolases (Ntn hydrolases)"/>
    <property type="match status" value="1"/>
</dbReference>
<dbReference type="InterPro" id="IPR029055">
    <property type="entry name" value="Ntn_hydrolases_N"/>
</dbReference>
<dbReference type="STRING" id="1547922.ISF6_0827"/>
<comment type="caution">
    <text evidence="3">The sequence shown here is derived from an EMBL/GenBank/DDBJ whole genome shotgun (WGS) entry which is preliminary data.</text>
</comment>
<dbReference type="AlphaFoldDB" id="A0A0K8NXX9"/>
<name>A0A0K8NXX9_PISS1</name>
<dbReference type="Gene3D" id="3.60.20.10">
    <property type="entry name" value="Glutamine Phosphoribosylpyrophosphate, subunit 1, domain 1"/>
    <property type="match status" value="1"/>
</dbReference>
<dbReference type="Proteomes" id="UP000037660">
    <property type="component" value="Unassembled WGS sequence"/>
</dbReference>
<reference evidence="3 4" key="2">
    <citation type="journal article" date="2016" name="Science">
        <title>A bacterium that degrades and assimilates poly(ethylene terephthalate).</title>
        <authorList>
            <person name="Yoshida S."/>
            <person name="Hiraga K."/>
            <person name="Takehana T."/>
            <person name="Taniguchi I."/>
            <person name="Yamaji H."/>
            <person name="Maeda Y."/>
            <person name="Toyohara K."/>
            <person name="Miyamoto K."/>
            <person name="Kimura Y."/>
            <person name="Oda K."/>
        </authorList>
    </citation>
    <scope>NUCLEOTIDE SEQUENCE [LARGE SCALE GENOMIC DNA]</scope>
    <source>
        <strain evidence="4">NBRC 110686 / TISTR 2288 / 201-F6</strain>
    </source>
</reference>